<sequence>MEHHVLSYGISKDGLKYPIYIKQLLPKSKWYGKSTSLTISSLVENLELSKKWNYEYHSQTGSTTQLFIYLNHPLDSIKICGLVVGWKWKLIGQEDVAFWYLDDCSGTILCQCPKRALLAMNFAFPNVSGWTLALTGKLDQGRVEFKVTHIEVVKSLKREIQFWTGAFENEKQLQNPWEIDSGTLVDFYNRRPRTPTEMNGNGNYIEQLQDLHFQENELLLASPYIGEESSEMGVWNSDLLESTLEQDLFGHKRADFSDGQILAFTHLQTPKSSPKLFRKKLLEVLIEKSITLDTCSFYEPLNAVNRVPGTAETSSKILPHLELYNTFLVELKNFGLVSYDNTRLNLANMHQCYRYITVRLQSLINVQIPNITIKYDEVRTFCQLPHLSNKIILQICKHFLNTTHIGNLIDWWVEPTSQERYKVFFTYSKSR</sequence>
<dbReference type="OrthoDB" id="77828at2759"/>
<feature type="domain" description="Stn1 C-terminal fungi" evidence="5">
    <location>
        <begin position="320"/>
        <end position="428"/>
    </location>
</feature>
<dbReference type="EMBL" id="CCBQ010000045">
    <property type="protein sequence ID" value="CDO95372.1"/>
    <property type="molecule type" value="Genomic_DNA"/>
</dbReference>
<dbReference type="GO" id="GO:0016233">
    <property type="term" value="P:telomere capping"/>
    <property type="evidence" value="ECO:0007669"/>
    <property type="project" value="InterPro"/>
</dbReference>
<reference evidence="6 7" key="1">
    <citation type="submission" date="2014-03" db="EMBL/GenBank/DDBJ databases">
        <title>The genome of Kluyveromyces dobzhanskii.</title>
        <authorList>
            <person name="Nystedt B."/>
            <person name="Astrom S."/>
        </authorList>
    </citation>
    <scope>NUCLEOTIDE SEQUENCE [LARGE SCALE GENOMIC DNA]</scope>
    <source>
        <strain evidence="6 7">CBS 2104</strain>
    </source>
</reference>
<evidence type="ECO:0000259" key="4">
    <source>
        <dbReference type="Pfam" id="PF10451"/>
    </source>
</evidence>
<dbReference type="Pfam" id="PF12659">
    <property type="entry name" value="Stn1_C"/>
    <property type="match status" value="1"/>
</dbReference>
<keyword evidence="3" id="KW-0779">Telomere</keyword>
<organism evidence="6 7">
    <name type="scientific">Kluyveromyces dobzhanskii CBS 2104</name>
    <dbReference type="NCBI Taxonomy" id="1427455"/>
    <lineage>
        <taxon>Eukaryota</taxon>
        <taxon>Fungi</taxon>
        <taxon>Dikarya</taxon>
        <taxon>Ascomycota</taxon>
        <taxon>Saccharomycotina</taxon>
        <taxon>Saccharomycetes</taxon>
        <taxon>Saccharomycetales</taxon>
        <taxon>Saccharomycetaceae</taxon>
        <taxon>Kluyveromyces</taxon>
    </lineage>
</organism>
<keyword evidence="7" id="KW-1185">Reference proteome</keyword>
<dbReference type="InterPro" id="IPR024263">
    <property type="entry name" value="Stn1_C_fungi"/>
</dbReference>
<dbReference type="AlphaFoldDB" id="A0A0A8LAV2"/>
<comment type="caution">
    <text evidence="6">The sequence shown here is derived from an EMBL/GenBank/DDBJ whole genome shotgun (WGS) entry which is preliminary data.</text>
</comment>
<evidence type="ECO:0000259" key="5">
    <source>
        <dbReference type="Pfam" id="PF12659"/>
    </source>
</evidence>
<dbReference type="GO" id="GO:1990879">
    <property type="term" value="C:CST complex"/>
    <property type="evidence" value="ECO:0007669"/>
    <property type="project" value="InterPro"/>
</dbReference>
<dbReference type="Proteomes" id="UP000031516">
    <property type="component" value="Unassembled WGS sequence"/>
</dbReference>
<feature type="domain" description="CST complex subunit Stn1 N-terminal" evidence="4">
    <location>
        <begin position="14"/>
        <end position="248"/>
    </location>
</feature>
<protein>
    <submittedName>
        <fullName evidence="6">WGS project CCBQ000000000 data, contig 00015</fullName>
    </submittedName>
</protein>
<dbReference type="InterPro" id="IPR018856">
    <property type="entry name" value="Stn1_N"/>
</dbReference>
<evidence type="ECO:0000256" key="2">
    <source>
        <dbReference type="ARBA" id="ARBA00022454"/>
    </source>
</evidence>
<evidence type="ECO:0000313" key="7">
    <source>
        <dbReference type="Proteomes" id="UP000031516"/>
    </source>
</evidence>
<accession>A0A0A8LAV2</accession>
<evidence type="ECO:0000256" key="1">
    <source>
        <dbReference type="ARBA" id="ARBA00004574"/>
    </source>
</evidence>
<dbReference type="InterPro" id="IPR038240">
    <property type="entry name" value="Stn1_C_sf"/>
</dbReference>
<gene>
    <name evidence="6" type="ORF">KLDO_g3616B</name>
</gene>
<evidence type="ECO:0000313" key="6">
    <source>
        <dbReference type="EMBL" id="CDO95372.1"/>
    </source>
</evidence>
<keyword evidence="2" id="KW-0158">Chromosome</keyword>
<evidence type="ECO:0000256" key="3">
    <source>
        <dbReference type="ARBA" id="ARBA00022895"/>
    </source>
</evidence>
<dbReference type="InterPro" id="IPR012340">
    <property type="entry name" value="NA-bd_OB-fold"/>
</dbReference>
<proteinExistence type="predicted"/>
<dbReference type="Gene3D" id="2.40.50.140">
    <property type="entry name" value="Nucleic acid-binding proteins"/>
    <property type="match status" value="1"/>
</dbReference>
<dbReference type="Pfam" id="PF10451">
    <property type="entry name" value="Stn1"/>
    <property type="match status" value="1"/>
</dbReference>
<name>A0A0A8LAV2_9SACH</name>
<comment type="subcellular location">
    <subcellularLocation>
        <location evidence="1">Chromosome</location>
        <location evidence="1">Telomere</location>
    </subcellularLocation>
</comment>
<dbReference type="Gene3D" id="3.30.1370.230">
    <property type="entry name" value="Stn1, C-terminal wHTH domain"/>
    <property type="match status" value="1"/>
</dbReference>